<comment type="similarity">
    <text evidence="1">Belongs to the CCDC43 family.</text>
</comment>
<feature type="region of interest" description="Disordered" evidence="3">
    <location>
        <begin position="166"/>
        <end position="212"/>
    </location>
</feature>
<proteinExistence type="inferred from homology"/>
<dbReference type="VEuPathDB" id="AmoebaDB:ACA1_113660"/>
<evidence type="ECO:0000313" key="6">
    <source>
        <dbReference type="Proteomes" id="UP000011083"/>
    </source>
</evidence>
<dbReference type="AlphaFoldDB" id="L8H6D0"/>
<evidence type="ECO:0000259" key="4">
    <source>
        <dbReference type="Pfam" id="PF26091"/>
    </source>
</evidence>
<feature type="domain" description="CCDC43 PWI-like" evidence="4">
    <location>
        <begin position="1"/>
        <end position="70"/>
    </location>
</feature>
<dbReference type="EMBL" id="KB007926">
    <property type="protein sequence ID" value="ELR20021.1"/>
    <property type="molecule type" value="Genomic_DNA"/>
</dbReference>
<dbReference type="PANTHER" id="PTHR31684">
    <property type="entry name" value="COILED-COIL DOMAIN-CONTAINING PROTEIN 43"/>
    <property type="match status" value="1"/>
</dbReference>
<evidence type="ECO:0000256" key="2">
    <source>
        <dbReference type="ARBA" id="ARBA00023054"/>
    </source>
</evidence>
<evidence type="ECO:0000256" key="3">
    <source>
        <dbReference type="SAM" id="MobiDB-lite"/>
    </source>
</evidence>
<sequence length="212" mass="25093">MADEAAFHAWLCDALSRVKLEDEAYVGILKEDTYQPDEKKDAVLEFLASSSEEDLTAFGDELMAHWNKIEDAKNAEQEEKKKQETEQLKAVQLQQQKEREEKAKQRAAEHQLSKEERLKRRELLERYGYQIETTDEHGDIVLTENLCDVQDTADVEQNDNVSKIVQESQAQREKAREKHQQKVLREKELLLKDQEKKEKRKRKTEKREKRRL</sequence>
<feature type="compositionally biased region" description="Basic and acidic residues" evidence="3">
    <location>
        <begin position="170"/>
        <end position="197"/>
    </location>
</feature>
<feature type="compositionally biased region" description="Basic and acidic residues" evidence="3">
    <location>
        <begin position="69"/>
        <end position="87"/>
    </location>
</feature>
<feature type="region of interest" description="Disordered" evidence="3">
    <location>
        <begin position="69"/>
        <end position="113"/>
    </location>
</feature>
<dbReference type="InterPro" id="IPR037666">
    <property type="entry name" value="CCDC43"/>
</dbReference>
<organism evidence="5 6">
    <name type="scientific">Acanthamoeba castellanii (strain ATCC 30010 / Neff)</name>
    <dbReference type="NCBI Taxonomy" id="1257118"/>
    <lineage>
        <taxon>Eukaryota</taxon>
        <taxon>Amoebozoa</taxon>
        <taxon>Discosea</taxon>
        <taxon>Longamoebia</taxon>
        <taxon>Centramoebida</taxon>
        <taxon>Acanthamoebidae</taxon>
        <taxon>Acanthamoeba</taxon>
    </lineage>
</organism>
<dbReference type="OMA" id="KFLFRNT"/>
<dbReference type="RefSeq" id="XP_004342131.1">
    <property type="nucleotide sequence ID" value="XM_004342082.1"/>
</dbReference>
<dbReference type="Proteomes" id="UP000011083">
    <property type="component" value="Unassembled WGS sequence"/>
</dbReference>
<reference evidence="5 6" key="1">
    <citation type="journal article" date="2013" name="Genome Biol.">
        <title>Genome of Acanthamoeba castellanii highlights extensive lateral gene transfer and early evolution of tyrosine kinase signaling.</title>
        <authorList>
            <person name="Clarke M."/>
            <person name="Lohan A.J."/>
            <person name="Liu B."/>
            <person name="Lagkouvardos I."/>
            <person name="Roy S."/>
            <person name="Zafar N."/>
            <person name="Bertelli C."/>
            <person name="Schilde C."/>
            <person name="Kianianmomeni A."/>
            <person name="Burglin T.R."/>
            <person name="Frech C."/>
            <person name="Turcotte B."/>
            <person name="Kopec K.O."/>
            <person name="Synnott J.M."/>
            <person name="Choo C."/>
            <person name="Paponov I."/>
            <person name="Finkler A."/>
            <person name="Soon Heng Tan C."/>
            <person name="Hutchins A.P."/>
            <person name="Weinmeier T."/>
            <person name="Rattei T."/>
            <person name="Chu J.S."/>
            <person name="Gimenez G."/>
            <person name="Irimia M."/>
            <person name="Rigden D.J."/>
            <person name="Fitzpatrick D.A."/>
            <person name="Lorenzo-Morales J."/>
            <person name="Bateman A."/>
            <person name="Chiu C.H."/>
            <person name="Tang P."/>
            <person name="Hegemann P."/>
            <person name="Fromm H."/>
            <person name="Raoult D."/>
            <person name="Greub G."/>
            <person name="Miranda-Saavedra D."/>
            <person name="Chen N."/>
            <person name="Nash P."/>
            <person name="Ginger M.L."/>
            <person name="Horn M."/>
            <person name="Schaap P."/>
            <person name="Caler L."/>
            <person name="Loftus B."/>
        </authorList>
    </citation>
    <scope>NUCLEOTIDE SEQUENCE [LARGE SCALE GENOMIC DNA]</scope>
    <source>
        <strain evidence="5 6">Neff</strain>
    </source>
</reference>
<dbReference type="InterPro" id="IPR058771">
    <property type="entry name" value="PWI_CCDC43"/>
</dbReference>
<gene>
    <name evidence="5" type="ORF">ACA1_113660</name>
</gene>
<feature type="compositionally biased region" description="Basic and acidic residues" evidence="3">
    <location>
        <begin position="96"/>
        <end position="113"/>
    </location>
</feature>
<dbReference type="PANTHER" id="PTHR31684:SF2">
    <property type="entry name" value="COILED-COIL DOMAIN-CONTAINING PROTEIN 43"/>
    <property type="match status" value="1"/>
</dbReference>
<protein>
    <recommendedName>
        <fullName evidence="4">CCDC43 PWI-like domain-containing protein</fullName>
    </recommendedName>
</protein>
<feature type="compositionally biased region" description="Basic residues" evidence="3">
    <location>
        <begin position="198"/>
        <end position="212"/>
    </location>
</feature>
<evidence type="ECO:0000313" key="5">
    <source>
        <dbReference type="EMBL" id="ELR20021.1"/>
    </source>
</evidence>
<dbReference type="Pfam" id="PF26091">
    <property type="entry name" value="PWI_CCDC43"/>
    <property type="match status" value="1"/>
</dbReference>
<dbReference type="KEGG" id="acan:ACA1_113660"/>
<dbReference type="GeneID" id="14920860"/>
<keyword evidence="6" id="KW-1185">Reference proteome</keyword>
<name>L8H6D0_ACACF</name>
<accession>L8H6D0</accession>
<evidence type="ECO:0000256" key="1">
    <source>
        <dbReference type="ARBA" id="ARBA00005305"/>
    </source>
</evidence>
<keyword evidence="2" id="KW-0175">Coiled coil</keyword>